<evidence type="ECO:0000313" key="5">
    <source>
        <dbReference type="Proteomes" id="UP000481454"/>
    </source>
</evidence>
<sequence length="642" mass="75020">MRSYMRAIMIFNKSGDVRRVNMEPGVNIVTGESKTGKSALVEIMDYCLCSSRCTIPKGKITEFAYIYVIPMVIDKYTYVIARYNWEHGGKMHISREDIDFPIDKIDLDYFKDMPLLSIKDAQYEIESALGLHVNNIVFEEEGKSKKASLRNMISYLFQHQNLIASKFALFYRFSESYKRKDIIDQFPIFAGMIGQEYYSSLIELNSLKNQLNRKLKKQKQNQKSSEYLKNILKPLLEDYFSLMNNHIDLNINLNKMKKLASNLPEFDEAQLFKEDGIIERYDLLKKELEDLADKERSILMKINNLDDASSRGQSFTESLKELKEKTKVFEICENEYSCPLCGNNCEIISEEDKLLLEAGEWLDRELEITNKYTHNFSEDIRKLKGIASDISDKIKSISKQIKEIEKKYIKSDELNSKREKVNYAKAKIELYANMIDVGLFEDIDEEIENLNELISSLEDKIKRYDLDVKKAKAQTFLSDNMNRLALTLDFEEEYRPINLNFGLVDGTFDLYQYQNKYEKIFLNEMGSGANWISCHISLFLSFLRYFTKQENSPMPLIMFFDQPSQVYFPEGDIDKNEFSQSDLKAVNQMYKTIFDEIKSIEEETGILPQILIVDHVDGKNLEVKDEFISYIRCNWRNGKALI</sequence>
<feature type="coiled-coil region" evidence="1">
    <location>
        <begin position="440"/>
        <end position="474"/>
    </location>
</feature>
<dbReference type="InterPro" id="IPR022205">
    <property type="entry name" value="DUF3732"/>
</dbReference>
<proteinExistence type="predicted"/>
<dbReference type="InterPro" id="IPR038729">
    <property type="entry name" value="Rad50/SbcC_AAA"/>
</dbReference>
<dbReference type="Proteomes" id="UP001292368">
    <property type="component" value="Unassembled WGS sequence"/>
</dbReference>
<accession>A0AAP6WMV0</accession>
<dbReference type="Proteomes" id="UP000481454">
    <property type="component" value="Unassembled WGS sequence"/>
</dbReference>
<organism evidence="4 5">
    <name type="scientific">Clostridium perfringens</name>
    <dbReference type="NCBI Taxonomy" id="1502"/>
    <lineage>
        <taxon>Bacteria</taxon>
        <taxon>Bacillati</taxon>
        <taxon>Bacillota</taxon>
        <taxon>Clostridia</taxon>
        <taxon>Eubacteriales</taxon>
        <taxon>Clostridiaceae</taxon>
        <taxon>Clostridium</taxon>
    </lineage>
</organism>
<dbReference type="EMBL" id="JAALLZ010000003">
    <property type="protein sequence ID" value="NGU30434.1"/>
    <property type="molecule type" value="Genomic_DNA"/>
</dbReference>
<dbReference type="AlphaFoldDB" id="A0AAP6WMV0"/>
<dbReference type="SUPFAM" id="SSF52540">
    <property type="entry name" value="P-loop containing nucleoside triphosphate hydrolases"/>
    <property type="match status" value="1"/>
</dbReference>
<evidence type="ECO:0000256" key="1">
    <source>
        <dbReference type="SAM" id="Coils"/>
    </source>
</evidence>
<keyword evidence="1" id="KW-0175">Coiled coil</keyword>
<name>A0AAP6WMV0_CLOPF</name>
<comment type="caution">
    <text evidence="4">The sequence shown here is derived from an EMBL/GenBank/DDBJ whole genome shotgun (WGS) entry which is preliminary data.</text>
</comment>
<dbReference type="Pfam" id="PF12532">
    <property type="entry name" value="DUF3732"/>
    <property type="match status" value="1"/>
</dbReference>
<reference evidence="3" key="1">
    <citation type="submission" date="2019-11" db="EMBL/GenBank/DDBJ databases">
        <title>Characterization of Clostridium perfringens isolates from swine manure treated agricultural soils.</title>
        <authorList>
            <person name="Wushke S.T."/>
        </authorList>
    </citation>
    <scope>NUCLEOTIDE SEQUENCE</scope>
    <source>
        <strain evidence="3">V2</strain>
    </source>
</reference>
<reference evidence="4 5" key="2">
    <citation type="submission" date="2020-02" db="EMBL/GenBank/DDBJ databases">
        <title>Genomic Insights into the Phylogeny and Genetic Plasticity of the Human and Animal Enteric Pathogen Clostridium perfringens.</title>
        <authorList>
            <person name="Feng Y."/>
            <person name="Hu Y."/>
        </authorList>
    </citation>
    <scope>NUCLEOTIDE SEQUENCE [LARGE SCALE GENOMIC DNA]</scope>
    <source>
        <strain evidence="4 5">CP-40</strain>
    </source>
</reference>
<dbReference type="EMBL" id="WNVM01000004">
    <property type="protein sequence ID" value="MDZ5008889.1"/>
    <property type="molecule type" value="Genomic_DNA"/>
</dbReference>
<gene>
    <name evidence="4" type="ORF">G6Z34_09955</name>
    <name evidence="3" type="ORF">GNF77_08130</name>
</gene>
<feature type="domain" description="Rad50/SbcC-type AAA" evidence="2">
    <location>
        <begin position="6"/>
        <end position="236"/>
    </location>
</feature>
<dbReference type="RefSeq" id="WP_003455562.1">
    <property type="nucleotide sequence ID" value="NZ_CATNWT010000001.1"/>
</dbReference>
<dbReference type="InterPro" id="IPR027417">
    <property type="entry name" value="P-loop_NTPase"/>
</dbReference>
<dbReference type="Pfam" id="PF13476">
    <property type="entry name" value="AAA_23"/>
    <property type="match status" value="1"/>
</dbReference>
<evidence type="ECO:0000259" key="2">
    <source>
        <dbReference type="Pfam" id="PF13476"/>
    </source>
</evidence>
<protein>
    <submittedName>
        <fullName evidence="4">DUF3732 domain-containing protein</fullName>
    </submittedName>
</protein>
<dbReference type="Gene3D" id="3.40.50.300">
    <property type="entry name" value="P-loop containing nucleotide triphosphate hydrolases"/>
    <property type="match status" value="1"/>
</dbReference>
<evidence type="ECO:0000313" key="4">
    <source>
        <dbReference type="EMBL" id="NGU30434.1"/>
    </source>
</evidence>
<evidence type="ECO:0000313" key="3">
    <source>
        <dbReference type="EMBL" id="MDZ5008889.1"/>
    </source>
</evidence>